<keyword evidence="6" id="KW-0408">Iron</keyword>
<keyword evidence="11" id="KW-1185">Reference proteome</keyword>
<dbReference type="InterPro" id="IPR017900">
    <property type="entry name" value="4Fe4S_Fe_S_CS"/>
</dbReference>
<keyword evidence="7" id="KW-0411">Iron-sulfur</keyword>
<organism evidence="10 11">
    <name type="scientific">Methylophilus rhizosphaerae</name>
    <dbReference type="NCBI Taxonomy" id="492660"/>
    <lineage>
        <taxon>Bacteria</taxon>
        <taxon>Pseudomonadati</taxon>
        <taxon>Pseudomonadota</taxon>
        <taxon>Betaproteobacteria</taxon>
        <taxon>Nitrosomonadales</taxon>
        <taxon>Methylophilaceae</taxon>
        <taxon>Methylophilus</taxon>
    </lineage>
</organism>
<protein>
    <submittedName>
        <fullName evidence="10">Ferredoxin-type protein NapH</fullName>
    </submittedName>
</protein>
<gene>
    <name evidence="10" type="ORF">SAMN05192566_2421</name>
</gene>
<sequence>MRRTLAFFYRNRWLFSRRVMQLLIIAAFAMELPEGGYFAQGNLSSSTWFGIGLTDPYIWLQSLLAGAPLGKSALIGMLIVAGLYALFGGRIYCSWVCPINLLTDLSYWIRQKLHIKSNFTLSKNLRVAILLLSLLLSLLSGKLAWEMVNPITQFQRELMWGSMTGAMVLASIFLFDIFVTRRGWCSHLCPVGAFYSELGRYGRLRVKATQSGACNGCAECIKVCPEPHVLAPVVARKADLVTHGDCTRCGACLDQCSTGALAMSLNLKRAGSFKGIPVVSQD</sequence>
<accession>A0A1G9ERW3</accession>
<dbReference type="NCBIfam" id="TIGR02163">
    <property type="entry name" value="napH"/>
    <property type="match status" value="1"/>
</dbReference>
<dbReference type="PROSITE" id="PS51379">
    <property type="entry name" value="4FE4S_FER_2"/>
    <property type="match status" value="2"/>
</dbReference>
<feature type="transmembrane region" description="Helical" evidence="8">
    <location>
        <begin position="62"/>
        <end position="87"/>
    </location>
</feature>
<dbReference type="GO" id="GO:0051539">
    <property type="term" value="F:4 iron, 4 sulfur cluster binding"/>
    <property type="evidence" value="ECO:0007669"/>
    <property type="project" value="UniProtKB-KW"/>
</dbReference>
<dbReference type="GO" id="GO:0005886">
    <property type="term" value="C:plasma membrane"/>
    <property type="evidence" value="ECO:0007669"/>
    <property type="project" value="TreeGrafter"/>
</dbReference>
<dbReference type="InterPro" id="IPR051684">
    <property type="entry name" value="Electron_Trans/Redox"/>
</dbReference>
<feature type="transmembrane region" description="Helical" evidence="8">
    <location>
        <begin position="125"/>
        <end position="145"/>
    </location>
</feature>
<name>A0A1G9ERW3_9PROT</name>
<keyword evidence="8" id="KW-1133">Transmembrane helix</keyword>
<feature type="transmembrane region" description="Helical" evidence="8">
    <location>
        <begin position="157"/>
        <end position="179"/>
    </location>
</feature>
<evidence type="ECO:0000256" key="5">
    <source>
        <dbReference type="ARBA" id="ARBA00022982"/>
    </source>
</evidence>
<evidence type="ECO:0000256" key="3">
    <source>
        <dbReference type="ARBA" id="ARBA00022723"/>
    </source>
</evidence>
<keyword evidence="3" id="KW-0479">Metal-binding</keyword>
<keyword evidence="4" id="KW-0677">Repeat</keyword>
<dbReference type="PANTHER" id="PTHR30176:SF3">
    <property type="entry name" value="FERREDOXIN-TYPE PROTEIN NAPH"/>
    <property type="match status" value="1"/>
</dbReference>
<dbReference type="EMBL" id="FNFX01000005">
    <property type="protein sequence ID" value="SDK78879.1"/>
    <property type="molecule type" value="Genomic_DNA"/>
</dbReference>
<keyword evidence="2" id="KW-0004">4Fe-4S</keyword>
<proteinExistence type="predicted"/>
<dbReference type="AlphaFoldDB" id="A0A1G9ERW3"/>
<dbReference type="OrthoDB" id="9784262at2"/>
<reference evidence="11" key="1">
    <citation type="submission" date="2016-10" db="EMBL/GenBank/DDBJ databases">
        <authorList>
            <person name="Varghese N."/>
            <person name="Submissions S."/>
        </authorList>
    </citation>
    <scope>NUCLEOTIDE SEQUENCE [LARGE SCALE GENOMIC DNA]</scope>
    <source>
        <strain evidence="11">CBMB127</strain>
    </source>
</reference>
<keyword evidence="8" id="KW-0472">Membrane</keyword>
<dbReference type="PANTHER" id="PTHR30176">
    <property type="entry name" value="FERREDOXIN-TYPE PROTEIN NAPH"/>
    <property type="match status" value="1"/>
</dbReference>
<dbReference type="Pfam" id="PF12801">
    <property type="entry name" value="Fer4_5"/>
    <property type="match status" value="2"/>
</dbReference>
<keyword evidence="8" id="KW-0812">Transmembrane</keyword>
<evidence type="ECO:0000256" key="4">
    <source>
        <dbReference type="ARBA" id="ARBA00022737"/>
    </source>
</evidence>
<dbReference type="InterPro" id="IPR017896">
    <property type="entry name" value="4Fe4S_Fe-S-bd"/>
</dbReference>
<evidence type="ECO:0000256" key="1">
    <source>
        <dbReference type="ARBA" id="ARBA00022448"/>
    </source>
</evidence>
<evidence type="ECO:0000256" key="6">
    <source>
        <dbReference type="ARBA" id="ARBA00023004"/>
    </source>
</evidence>
<dbReference type="Gene3D" id="3.30.70.20">
    <property type="match status" value="1"/>
</dbReference>
<keyword evidence="1" id="KW-0813">Transport</keyword>
<feature type="domain" description="4Fe-4S ferredoxin-type" evidence="9">
    <location>
        <begin position="237"/>
        <end position="266"/>
    </location>
</feature>
<dbReference type="PROSITE" id="PS00198">
    <property type="entry name" value="4FE4S_FER_1"/>
    <property type="match status" value="1"/>
</dbReference>
<evidence type="ECO:0000256" key="7">
    <source>
        <dbReference type="ARBA" id="ARBA00023014"/>
    </source>
</evidence>
<dbReference type="Proteomes" id="UP000198629">
    <property type="component" value="Unassembled WGS sequence"/>
</dbReference>
<dbReference type="RefSeq" id="WP_091472418.1">
    <property type="nucleotide sequence ID" value="NZ_FNFX01000005.1"/>
</dbReference>
<evidence type="ECO:0000256" key="2">
    <source>
        <dbReference type="ARBA" id="ARBA00022485"/>
    </source>
</evidence>
<dbReference type="NCBIfam" id="NF007013">
    <property type="entry name" value="PRK09477.1"/>
    <property type="match status" value="1"/>
</dbReference>
<evidence type="ECO:0000259" key="9">
    <source>
        <dbReference type="PROSITE" id="PS51379"/>
    </source>
</evidence>
<evidence type="ECO:0000256" key="8">
    <source>
        <dbReference type="SAM" id="Phobius"/>
    </source>
</evidence>
<keyword evidence="5" id="KW-0249">Electron transport</keyword>
<dbReference type="GO" id="GO:0046872">
    <property type="term" value="F:metal ion binding"/>
    <property type="evidence" value="ECO:0007669"/>
    <property type="project" value="UniProtKB-KW"/>
</dbReference>
<feature type="domain" description="4Fe-4S ferredoxin-type" evidence="9">
    <location>
        <begin position="204"/>
        <end position="235"/>
    </location>
</feature>
<evidence type="ECO:0000313" key="10">
    <source>
        <dbReference type="EMBL" id="SDK78879.1"/>
    </source>
</evidence>
<dbReference type="InterPro" id="IPR011886">
    <property type="entry name" value="NapH_MauN"/>
</dbReference>
<evidence type="ECO:0000313" key="11">
    <source>
        <dbReference type="Proteomes" id="UP000198629"/>
    </source>
</evidence>
<dbReference type="STRING" id="492660.SAMN05192566_2421"/>
<dbReference type="SUPFAM" id="SSF54862">
    <property type="entry name" value="4Fe-4S ferredoxins"/>
    <property type="match status" value="1"/>
</dbReference>
<dbReference type="Pfam" id="PF13187">
    <property type="entry name" value="Fer4_9"/>
    <property type="match status" value="1"/>
</dbReference>